<evidence type="ECO:0000313" key="1">
    <source>
        <dbReference type="EMBL" id="TVS74610.1"/>
    </source>
</evidence>
<dbReference type="Proteomes" id="UP000320513">
    <property type="component" value="Unassembled WGS sequence"/>
</dbReference>
<proteinExistence type="predicted"/>
<evidence type="ECO:0000313" key="2">
    <source>
        <dbReference type="Proteomes" id="UP000320513"/>
    </source>
</evidence>
<evidence type="ECO:0008006" key="3">
    <source>
        <dbReference type="Google" id="ProtNLM"/>
    </source>
</evidence>
<dbReference type="EMBL" id="VMQU01000280">
    <property type="protein sequence ID" value="TVS74610.1"/>
    <property type="molecule type" value="Genomic_DNA"/>
</dbReference>
<organism evidence="1 2">
    <name type="scientific">Mycobacterium helveticum</name>
    <dbReference type="NCBI Taxonomy" id="2592811"/>
    <lineage>
        <taxon>Bacteria</taxon>
        <taxon>Bacillati</taxon>
        <taxon>Actinomycetota</taxon>
        <taxon>Actinomycetes</taxon>
        <taxon>Mycobacteriales</taxon>
        <taxon>Mycobacteriaceae</taxon>
        <taxon>Mycobacterium</taxon>
    </lineage>
</organism>
<protein>
    <recommendedName>
        <fullName evidence="3">Transposase</fullName>
    </recommendedName>
</protein>
<reference evidence="1 2" key="1">
    <citation type="submission" date="2019-07" db="EMBL/GenBank/DDBJ databases">
        <title>New Mycobacterium species.</title>
        <authorList>
            <person name="Tortoli E."/>
            <person name="Ghielmetti G."/>
            <person name="Friedel U."/>
            <person name="Trovato A."/>
        </authorList>
    </citation>
    <scope>NUCLEOTIDE SEQUENCE [LARGE SCALE GENOMIC DNA]</scope>
    <source>
        <strain evidence="1 2">16-83</strain>
    </source>
</reference>
<gene>
    <name evidence="1" type="ORF">FPZ47_27480</name>
</gene>
<accession>A0A557WMW3</accession>
<comment type="caution">
    <text evidence="1">The sequence shown here is derived from an EMBL/GenBank/DDBJ whole genome shotgun (WGS) entry which is preliminary data.</text>
</comment>
<dbReference type="AlphaFoldDB" id="A0A557WMW3"/>
<sequence length="168" mass="17931">MPSALIGCSLDVRVTSNTVEVFAGTERVACHARFKGVRGRYSTVAEHMPAGHRHRLADWSPARFEQWAATIGPNTTAAIQAILASRKIVEQSYRSCLGVMALAKRQGGATRLEDTCGRALGATPSPSYTLIKKLWATWEQADPPPAASLGDAGFVRGADYYGQDGGPA</sequence>
<name>A0A557WMW3_9MYCO</name>
<keyword evidence="2" id="KW-1185">Reference proteome</keyword>